<evidence type="ECO:0000256" key="7">
    <source>
        <dbReference type="ARBA" id="ARBA00023136"/>
    </source>
</evidence>
<dbReference type="InterPro" id="IPR039426">
    <property type="entry name" value="TonB-dep_rcpt-like"/>
</dbReference>
<keyword evidence="4" id="KW-0812">Transmembrane</keyword>
<evidence type="ECO:0000313" key="12">
    <source>
        <dbReference type="Proteomes" id="UP000290218"/>
    </source>
</evidence>
<dbReference type="Gene3D" id="2.40.170.20">
    <property type="entry name" value="TonB-dependent receptor, beta-barrel domain"/>
    <property type="match status" value="1"/>
</dbReference>
<keyword evidence="7" id="KW-0472">Membrane</keyword>
<evidence type="ECO:0000313" key="11">
    <source>
        <dbReference type="EMBL" id="RXK52829.1"/>
    </source>
</evidence>
<dbReference type="InterPro" id="IPR036942">
    <property type="entry name" value="Beta-barrel_TonB_sf"/>
</dbReference>
<evidence type="ECO:0000256" key="6">
    <source>
        <dbReference type="ARBA" id="ARBA00023077"/>
    </source>
</evidence>
<evidence type="ECO:0000256" key="5">
    <source>
        <dbReference type="ARBA" id="ARBA00022729"/>
    </source>
</evidence>
<keyword evidence="12" id="KW-1185">Reference proteome</keyword>
<dbReference type="OrthoDB" id="9758472at2"/>
<evidence type="ECO:0000256" key="8">
    <source>
        <dbReference type="ARBA" id="ARBA00023170"/>
    </source>
</evidence>
<dbReference type="InterPro" id="IPR000531">
    <property type="entry name" value="Beta-barrel_TonB"/>
</dbReference>
<organism evidence="11 12">
    <name type="scientific">Oleiharenicola lentus</name>
    <dbReference type="NCBI Taxonomy" id="2508720"/>
    <lineage>
        <taxon>Bacteria</taxon>
        <taxon>Pseudomonadati</taxon>
        <taxon>Verrucomicrobiota</taxon>
        <taxon>Opitutia</taxon>
        <taxon>Opitutales</taxon>
        <taxon>Opitutaceae</taxon>
        <taxon>Oleiharenicola</taxon>
    </lineage>
</organism>
<comment type="caution">
    <text evidence="11">The sequence shown here is derived from an EMBL/GenBank/DDBJ whole genome shotgun (WGS) entry which is preliminary data.</text>
</comment>
<keyword evidence="9" id="KW-0998">Cell outer membrane</keyword>
<reference evidence="11 12" key="1">
    <citation type="submission" date="2019-01" db="EMBL/GenBank/DDBJ databases">
        <title>Lacunisphaera sp. strain TWA-58.</title>
        <authorList>
            <person name="Chen W.-M."/>
        </authorList>
    </citation>
    <scope>NUCLEOTIDE SEQUENCE [LARGE SCALE GENOMIC DNA]</scope>
    <source>
        <strain evidence="11 12">TWA-58</strain>
    </source>
</reference>
<keyword evidence="5" id="KW-0732">Signal</keyword>
<dbReference type="GO" id="GO:0015344">
    <property type="term" value="F:siderophore uptake transmembrane transporter activity"/>
    <property type="evidence" value="ECO:0007669"/>
    <property type="project" value="TreeGrafter"/>
</dbReference>
<feature type="domain" description="TonB-dependent receptor-like beta-barrel" evidence="10">
    <location>
        <begin position="228"/>
        <end position="588"/>
    </location>
</feature>
<dbReference type="PANTHER" id="PTHR30069">
    <property type="entry name" value="TONB-DEPENDENT OUTER MEMBRANE RECEPTOR"/>
    <property type="match status" value="1"/>
</dbReference>
<proteinExistence type="predicted"/>
<gene>
    <name evidence="11" type="ORF">ESB00_14035</name>
</gene>
<evidence type="ECO:0000256" key="4">
    <source>
        <dbReference type="ARBA" id="ARBA00022692"/>
    </source>
</evidence>
<keyword evidence="6" id="KW-0798">TonB box</keyword>
<dbReference type="Proteomes" id="UP000290218">
    <property type="component" value="Unassembled WGS sequence"/>
</dbReference>
<evidence type="ECO:0000256" key="2">
    <source>
        <dbReference type="ARBA" id="ARBA00022448"/>
    </source>
</evidence>
<keyword evidence="3" id="KW-1134">Transmembrane beta strand</keyword>
<dbReference type="GO" id="GO:0009279">
    <property type="term" value="C:cell outer membrane"/>
    <property type="evidence" value="ECO:0007669"/>
    <property type="project" value="UniProtKB-SubCell"/>
</dbReference>
<evidence type="ECO:0000256" key="1">
    <source>
        <dbReference type="ARBA" id="ARBA00004571"/>
    </source>
</evidence>
<name>A0A4Q1C3L3_9BACT</name>
<evidence type="ECO:0000259" key="10">
    <source>
        <dbReference type="Pfam" id="PF00593"/>
    </source>
</evidence>
<dbReference type="AlphaFoldDB" id="A0A4Q1C3L3"/>
<evidence type="ECO:0000256" key="3">
    <source>
        <dbReference type="ARBA" id="ARBA00022452"/>
    </source>
</evidence>
<evidence type="ECO:0000256" key="9">
    <source>
        <dbReference type="ARBA" id="ARBA00023237"/>
    </source>
</evidence>
<comment type="subcellular location">
    <subcellularLocation>
        <location evidence="1">Cell outer membrane</location>
        <topology evidence="1">Multi-pass membrane protein</topology>
    </subcellularLocation>
</comment>
<keyword evidence="8 11" id="KW-0675">Receptor</keyword>
<accession>A0A4Q1C3L3</accession>
<keyword evidence="2" id="KW-0813">Transport</keyword>
<dbReference type="Pfam" id="PF00593">
    <property type="entry name" value="TonB_dep_Rec_b-barrel"/>
    <property type="match status" value="1"/>
</dbReference>
<dbReference type="SUPFAM" id="SSF56935">
    <property type="entry name" value="Porins"/>
    <property type="match status" value="1"/>
</dbReference>
<sequence>MNMVGLILRIIVAVLLTAAHPLWAQIPDETYELPKLSVYSVQVANQTPVATFAMPVSGLQFEPRVDVQARNLAEGQADVAIRGGIFENTGFKLGALGLHDPQTGHYFAELPVAPAMLTTPRVLTGADNAAGGFNAQVGSVAYGWRPISARGELSLAAGSDDLHRQSFYQGFVAADKVAGRTLAADVDLARSQSDGSVPFGDHMFKRIAGRVQLAGEGSQTDLFAGWQEKFFGWPNLYTPFGFNETEFLKTELYAFNHRAWTSPENYWQVGAYYRRNYDDYEFNRAVPGASNPFIHTTRVRALAADGRQEFAGWALAYNVQFLRDSIESTSLTFGPYRTRDYFKISVVPEIATDTDNGRLTLRAGAAYDDTDRDDSALSPVLEAALRGSSGVRYYAQYAESSQVATYTALKSNPAAGLFRGNQNLGRESSRNLEAGVEFARAGWTVQAAIFHRQDDDLVDWTFRQGVTARTANAVDIDTTGLELVAIYNTQRYDLILSYACLKKDAHYGAATVDASFYALNFPRHRLTAALVARLGRGFELRLDNEYRVQEENLLRTAGGDEAVLTSAGLYWLPASVRGLEISLRVDNLWDDDFQEVPAVPAAHRQFAGGVTWHW</sequence>
<dbReference type="PANTHER" id="PTHR30069:SF29">
    <property type="entry name" value="HEMOGLOBIN AND HEMOGLOBIN-HAPTOGLOBIN-BINDING PROTEIN 1-RELATED"/>
    <property type="match status" value="1"/>
</dbReference>
<protein>
    <submittedName>
        <fullName evidence="11">TonB-dependent receptor</fullName>
    </submittedName>
</protein>
<dbReference type="RefSeq" id="WP_129048419.1">
    <property type="nucleotide sequence ID" value="NZ_SDHX01000002.1"/>
</dbReference>
<dbReference type="EMBL" id="SDHX01000002">
    <property type="protein sequence ID" value="RXK52829.1"/>
    <property type="molecule type" value="Genomic_DNA"/>
</dbReference>
<dbReference type="GO" id="GO:0044718">
    <property type="term" value="P:siderophore transmembrane transport"/>
    <property type="evidence" value="ECO:0007669"/>
    <property type="project" value="TreeGrafter"/>
</dbReference>